<organism evidence="2 3">
    <name type="scientific">Prevotella jejuni</name>
    <dbReference type="NCBI Taxonomy" id="1177574"/>
    <lineage>
        <taxon>Bacteria</taxon>
        <taxon>Pseudomonadati</taxon>
        <taxon>Bacteroidota</taxon>
        <taxon>Bacteroidia</taxon>
        <taxon>Bacteroidales</taxon>
        <taxon>Prevotellaceae</taxon>
        <taxon>Prevotella</taxon>
    </lineage>
</organism>
<evidence type="ECO:0000313" key="3">
    <source>
        <dbReference type="Proteomes" id="UP000198427"/>
    </source>
</evidence>
<dbReference type="AlphaFoldDB" id="A0AA94ITV3"/>
<dbReference type="Gene3D" id="2.20.110.10">
    <property type="entry name" value="Histone H3 K4-specific methyltransferase SET7/9 N-terminal domain"/>
    <property type="match status" value="1"/>
</dbReference>
<keyword evidence="1" id="KW-0732">Signal</keyword>
<protein>
    <recommendedName>
        <fullName evidence="4">PepSY domain-containing protein</fullName>
    </recommendedName>
</protein>
<keyword evidence="3" id="KW-1185">Reference proteome</keyword>
<evidence type="ECO:0000313" key="2">
    <source>
        <dbReference type="EMBL" id="SNR78604.1"/>
    </source>
</evidence>
<dbReference type="RefSeq" id="WP_240616272.1">
    <property type="nucleotide sequence ID" value="NZ_CP023864.1"/>
</dbReference>
<name>A0AA94ITV3_9BACT</name>
<comment type="caution">
    <text evidence="2">The sequence shown here is derived from an EMBL/GenBank/DDBJ whole genome shotgun (WGS) entry which is preliminary data.</text>
</comment>
<accession>A0AA94ITV3</accession>
<dbReference type="PROSITE" id="PS51257">
    <property type="entry name" value="PROKAR_LIPOPROTEIN"/>
    <property type="match status" value="1"/>
</dbReference>
<feature type="signal peptide" evidence="1">
    <location>
        <begin position="1"/>
        <end position="18"/>
    </location>
</feature>
<feature type="chain" id="PRO_5041731930" description="PepSY domain-containing protein" evidence="1">
    <location>
        <begin position="19"/>
        <end position="208"/>
    </location>
</feature>
<sequence length="208" mass="24467">MRKYILFFLVLTAMLSCAAQNPNNMGQVEKFNYDYYHNKLKLNQRFKEYSEADGTFVKISVEVDGFFVEKIPPRSFTQNIIVYYKNGILKEEGEFFFCSDVKIGKWRKYDKEGKLIREENEDKKFEGLRIKPKDLLRWMERQGWIDLWSGKGQQSSSSNTPFRINFSPHGKDHAKWYVSRVTMSGTEEFVIDAETGKVISHENVLNVE</sequence>
<reference evidence="2 3" key="1">
    <citation type="submission" date="2017-06" db="EMBL/GenBank/DDBJ databases">
        <authorList>
            <person name="Varghese N."/>
            <person name="Submissions S."/>
        </authorList>
    </citation>
    <scope>NUCLEOTIDE SEQUENCE [LARGE SCALE GENOMIC DNA]</scope>
    <source>
        <strain evidence="2 3">DSM 26989</strain>
    </source>
</reference>
<dbReference type="GeneID" id="94030208"/>
<proteinExistence type="predicted"/>
<dbReference type="EMBL" id="FZNZ01000010">
    <property type="protein sequence ID" value="SNR78604.1"/>
    <property type="molecule type" value="Genomic_DNA"/>
</dbReference>
<evidence type="ECO:0000256" key="1">
    <source>
        <dbReference type="SAM" id="SignalP"/>
    </source>
</evidence>
<dbReference type="Proteomes" id="UP000198427">
    <property type="component" value="Unassembled WGS sequence"/>
</dbReference>
<gene>
    <name evidence="2" type="ORF">SAMN06265364_11076</name>
</gene>
<evidence type="ECO:0008006" key="4">
    <source>
        <dbReference type="Google" id="ProtNLM"/>
    </source>
</evidence>